<evidence type="ECO:0000313" key="2">
    <source>
        <dbReference type="EMBL" id="PZW44744.1"/>
    </source>
</evidence>
<feature type="domain" description="EAL" evidence="1">
    <location>
        <begin position="180"/>
        <end position="422"/>
    </location>
</feature>
<gene>
    <name evidence="2" type="ORF">C8P66_11433</name>
</gene>
<dbReference type="Gene3D" id="3.20.20.450">
    <property type="entry name" value="EAL domain"/>
    <property type="match status" value="1"/>
</dbReference>
<evidence type="ECO:0000313" key="3">
    <source>
        <dbReference type="Proteomes" id="UP000249688"/>
    </source>
</evidence>
<dbReference type="Pfam" id="PF00563">
    <property type="entry name" value="EAL"/>
    <property type="match status" value="1"/>
</dbReference>
<dbReference type="PANTHER" id="PTHR33121">
    <property type="entry name" value="CYCLIC DI-GMP PHOSPHODIESTERASE PDEF"/>
    <property type="match status" value="1"/>
</dbReference>
<dbReference type="Gene3D" id="3.30.450.40">
    <property type="match status" value="1"/>
</dbReference>
<comment type="caution">
    <text evidence="2">The sequence shown here is derived from an EMBL/GenBank/DDBJ whole genome shotgun (WGS) entry which is preliminary data.</text>
</comment>
<dbReference type="PROSITE" id="PS50883">
    <property type="entry name" value="EAL"/>
    <property type="match status" value="1"/>
</dbReference>
<dbReference type="EMBL" id="QKYU01000014">
    <property type="protein sequence ID" value="PZW44744.1"/>
    <property type="molecule type" value="Genomic_DNA"/>
</dbReference>
<keyword evidence="3" id="KW-1185">Reference proteome</keyword>
<dbReference type="SMART" id="SM00052">
    <property type="entry name" value="EAL"/>
    <property type="match status" value="1"/>
</dbReference>
<accession>A0A2W7IDD7</accession>
<dbReference type="InterPro" id="IPR029016">
    <property type="entry name" value="GAF-like_dom_sf"/>
</dbReference>
<dbReference type="SUPFAM" id="SSF141868">
    <property type="entry name" value="EAL domain-like"/>
    <property type="match status" value="1"/>
</dbReference>
<organism evidence="2 3">
    <name type="scientific">Humitalea rosea</name>
    <dbReference type="NCBI Taxonomy" id="990373"/>
    <lineage>
        <taxon>Bacteria</taxon>
        <taxon>Pseudomonadati</taxon>
        <taxon>Pseudomonadota</taxon>
        <taxon>Alphaproteobacteria</taxon>
        <taxon>Acetobacterales</taxon>
        <taxon>Roseomonadaceae</taxon>
        <taxon>Humitalea</taxon>
    </lineage>
</organism>
<dbReference type="Pfam" id="PF01590">
    <property type="entry name" value="GAF"/>
    <property type="match status" value="1"/>
</dbReference>
<dbReference type="InterPro" id="IPR001633">
    <property type="entry name" value="EAL_dom"/>
</dbReference>
<protein>
    <submittedName>
        <fullName evidence="2">EAL domain-containing protein (Putative c-di-GMP-specific phosphodiesterase class I)</fullName>
    </submittedName>
</protein>
<reference evidence="2 3" key="1">
    <citation type="submission" date="2018-06" db="EMBL/GenBank/DDBJ databases">
        <title>Genomic Encyclopedia of Archaeal and Bacterial Type Strains, Phase II (KMG-II): from individual species to whole genera.</title>
        <authorList>
            <person name="Goeker M."/>
        </authorList>
    </citation>
    <scope>NUCLEOTIDE SEQUENCE [LARGE SCALE GENOMIC DNA]</scope>
    <source>
        <strain evidence="2 3">DSM 24525</strain>
    </source>
</reference>
<proteinExistence type="predicted"/>
<dbReference type="InterPro" id="IPR050706">
    <property type="entry name" value="Cyclic-di-GMP_PDE-like"/>
</dbReference>
<dbReference type="CDD" id="cd01948">
    <property type="entry name" value="EAL"/>
    <property type="match status" value="1"/>
</dbReference>
<dbReference type="InterPro" id="IPR003018">
    <property type="entry name" value="GAF"/>
</dbReference>
<sequence>MVRQGMHQMAEAAQLPGLHGLISAGDASGGDSAATIRRALNAVRSHLGMEVAYVSEFVDNRSVFREVDAPGQEARIKVGDSHSLDDVYCRHILEGRLPELIPDTAAEPLALSLPITGAVPIGAHMSVPIRLPNGRLYGMFCCLGFLADASLNKRDLQMMKVFAEMTAFEIGREADAADRAAAKRARVTAVMEQDQLTIAYQPIWDIETGRPVGLECLSRFSATPIRPPDIWFAEAAEAGLGIELEVFAIRKALAALPSLPDDVYVAVNASPETMLSEPFLAALDGMPMDRIVLEITEHARISDYKALSAVLTPLRHRGARLAVDDTGSGYSGLHHILQLRPDIIKLDRGLIQGIDGDTARQALASALMGFARETDGVIIAEGVETPEELATLRALGVGLVQGYLLGRPLPLDRTQALFAQAAEARRA</sequence>
<dbReference type="PANTHER" id="PTHR33121:SF76">
    <property type="entry name" value="SIGNALING PROTEIN"/>
    <property type="match status" value="1"/>
</dbReference>
<name>A0A2W7IDD7_9PROT</name>
<dbReference type="Proteomes" id="UP000249688">
    <property type="component" value="Unassembled WGS sequence"/>
</dbReference>
<dbReference type="AlphaFoldDB" id="A0A2W7IDD7"/>
<dbReference type="SMART" id="SM00065">
    <property type="entry name" value="GAF"/>
    <property type="match status" value="1"/>
</dbReference>
<dbReference type="SUPFAM" id="SSF55781">
    <property type="entry name" value="GAF domain-like"/>
    <property type="match status" value="1"/>
</dbReference>
<evidence type="ECO:0000259" key="1">
    <source>
        <dbReference type="PROSITE" id="PS50883"/>
    </source>
</evidence>
<dbReference type="InterPro" id="IPR035919">
    <property type="entry name" value="EAL_sf"/>
</dbReference>
<dbReference type="GO" id="GO:0071111">
    <property type="term" value="F:cyclic-guanylate-specific phosphodiesterase activity"/>
    <property type="evidence" value="ECO:0007669"/>
    <property type="project" value="InterPro"/>
</dbReference>